<keyword evidence="6" id="KW-0436">Ligase</keyword>
<dbReference type="GO" id="GO:0004066">
    <property type="term" value="F:asparagine synthase (glutamine-hydrolyzing) activity"/>
    <property type="evidence" value="ECO:0007669"/>
    <property type="project" value="UniProtKB-EC"/>
</dbReference>
<dbReference type="InterPro" id="IPR014729">
    <property type="entry name" value="Rossmann-like_a/b/a_fold"/>
</dbReference>
<dbReference type="EC" id="6.3.5.4" evidence="2"/>
<dbReference type="InterPro" id="IPR029055">
    <property type="entry name" value="Ntn_hydrolases_N"/>
</dbReference>
<dbReference type="InterPro" id="IPR001962">
    <property type="entry name" value="Asn_synthase"/>
</dbReference>
<reference evidence="6" key="1">
    <citation type="submission" date="2020-02" db="EMBL/GenBank/DDBJ databases">
        <authorList>
            <person name="Meier V. D."/>
        </authorList>
    </citation>
    <scope>NUCLEOTIDE SEQUENCE</scope>
    <source>
        <strain evidence="6">AVDCRST_MAG09</strain>
    </source>
</reference>
<dbReference type="Gene3D" id="3.40.50.620">
    <property type="entry name" value="HUPs"/>
    <property type="match status" value="1"/>
</dbReference>
<evidence type="ECO:0000256" key="1">
    <source>
        <dbReference type="ARBA" id="ARBA00005187"/>
    </source>
</evidence>
<dbReference type="SUPFAM" id="SSF56235">
    <property type="entry name" value="N-terminal nucleophile aminohydrolases (Ntn hydrolases)"/>
    <property type="match status" value="1"/>
</dbReference>
<sequence length="627" mass="68196">MTALAGFWSFNGKPPGQDCERMLQGQALYGSHRALNDDGVLALGRNLFAILPEDRFDRGPQQRANFRLVADVRLDNRLELAAKLGLSRVEQARLCDAALLFEALLAWGAATVDHLAGEYAFAFWNADAGELLLGRDILGLRPLCFHRGPGFFAFASMPSGLHALADVPYDLNTGCMMKHLALAPRTGSETFFTGIERVEPAHLLRVTVHGTRSQAYWNPPRPANTTGSPQDHAAGLRALLDEVVSAQLRGAGDTIATQLSAGLDSSTVTATVAKNRPDAQVIAYTAVPRAGFAGPIPPGTIANEWELAAATARRYPNVEHVRIEGRPESPMRWLDRNFAYQQQPMANLTNAVWGQAIHAASRASGSKVIFKASAGNLTISYSGLEWLAQLLTSGQLLKLAGISLALARRGRSLTSLGAHAVGPFVPPAIWRALRKMTGRVEDTLAMSAVSRMRAESLELDHAGRPAGKPFETRLWALRRADGGNAYKGVLGEWGLSVRDPTADRRIIEYCLAAPPEEFVRDGIARSLARRAFADRLPPEVAGFALRGYQSADWYEAMDLARPEIEQEVAAIARCPEAAEALELAWVDEALADWPSDWSQAATRDRYRLGLLRGLSAGHFMRKVKGTN</sequence>
<proteinExistence type="predicted"/>
<feature type="domain" description="Glutamine amidotransferase type-2" evidence="5">
    <location>
        <begin position="63"/>
        <end position="162"/>
    </location>
</feature>
<comment type="catalytic activity">
    <reaction evidence="3">
        <text>L-aspartate + L-glutamine + ATP + H2O = L-asparagine + L-glutamate + AMP + diphosphate + H(+)</text>
        <dbReference type="Rhea" id="RHEA:12228"/>
        <dbReference type="ChEBI" id="CHEBI:15377"/>
        <dbReference type="ChEBI" id="CHEBI:15378"/>
        <dbReference type="ChEBI" id="CHEBI:29985"/>
        <dbReference type="ChEBI" id="CHEBI:29991"/>
        <dbReference type="ChEBI" id="CHEBI:30616"/>
        <dbReference type="ChEBI" id="CHEBI:33019"/>
        <dbReference type="ChEBI" id="CHEBI:58048"/>
        <dbReference type="ChEBI" id="CHEBI:58359"/>
        <dbReference type="ChEBI" id="CHEBI:456215"/>
        <dbReference type="EC" id="6.3.5.4"/>
    </reaction>
</comment>
<dbReference type="InterPro" id="IPR017932">
    <property type="entry name" value="GATase_2_dom"/>
</dbReference>
<protein>
    <recommendedName>
        <fullName evidence="2">asparagine synthase (glutamine-hydrolyzing)</fullName>
        <ecNumber evidence="2">6.3.5.4</ecNumber>
    </recommendedName>
</protein>
<name>A0A6J4SL89_9SPHN</name>
<dbReference type="PANTHER" id="PTHR43284:SF1">
    <property type="entry name" value="ASPARAGINE SYNTHETASE"/>
    <property type="match status" value="1"/>
</dbReference>
<dbReference type="InterPro" id="IPR051786">
    <property type="entry name" value="ASN_synthetase/amidase"/>
</dbReference>
<dbReference type="RefSeq" id="WP_294172165.1">
    <property type="nucleotide sequence ID" value="NZ_CADCVZ010000014.1"/>
</dbReference>
<dbReference type="GO" id="GO:0005829">
    <property type="term" value="C:cytosol"/>
    <property type="evidence" value="ECO:0007669"/>
    <property type="project" value="TreeGrafter"/>
</dbReference>
<comment type="pathway">
    <text evidence="1">Amino-acid biosynthesis; L-asparagine biosynthesis; L-asparagine from L-aspartate (L-Gln route): step 1/1.</text>
</comment>
<accession>A0A6J4SL89</accession>
<dbReference type="GO" id="GO:0006529">
    <property type="term" value="P:asparagine biosynthetic process"/>
    <property type="evidence" value="ECO:0007669"/>
    <property type="project" value="InterPro"/>
</dbReference>
<gene>
    <name evidence="6" type="ORF">AVDCRST_MAG09-553</name>
</gene>
<dbReference type="EMBL" id="CADCVZ010000014">
    <property type="protein sequence ID" value="CAA9499067.1"/>
    <property type="molecule type" value="Genomic_DNA"/>
</dbReference>
<evidence type="ECO:0000313" key="6">
    <source>
        <dbReference type="EMBL" id="CAA9499067.1"/>
    </source>
</evidence>
<dbReference type="Gene3D" id="3.60.20.10">
    <property type="entry name" value="Glutamine Phosphoribosylpyrophosphate, subunit 1, domain 1"/>
    <property type="match status" value="1"/>
</dbReference>
<evidence type="ECO:0000259" key="5">
    <source>
        <dbReference type="Pfam" id="PF13537"/>
    </source>
</evidence>
<dbReference type="Pfam" id="PF00733">
    <property type="entry name" value="Asn_synthase"/>
    <property type="match status" value="1"/>
</dbReference>
<dbReference type="AlphaFoldDB" id="A0A6J4SL89"/>
<evidence type="ECO:0000256" key="2">
    <source>
        <dbReference type="ARBA" id="ARBA00012737"/>
    </source>
</evidence>
<organism evidence="6">
    <name type="scientific">uncultured Sphingomonas sp</name>
    <dbReference type="NCBI Taxonomy" id="158754"/>
    <lineage>
        <taxon>Bacteria</taxon>
        <taxon>Pseudomonadati</taxon>
        <taxon>Pseudomonadota</taxon>
        <taxon>Alphaproteobacteria</taxon>
        <taxon>Sphingomonadales</taxon>
        <taxon>Sphingomonadaceae</taxon>
        <taxon>Sphingomonas</taxon>
        <taxon>environmental samples</taxon>
    </lineage>
</organism>
<evidence type="ECO:0000259" key="4">
    <source>
        <dbReference type="Pfam" id="PF00733"/>
    </source>
</evidence>
<dbReference type="SUPFAM" id="SSF52402">
    <property type="entry name" value="Adenine nucleotide alpha hydrolases-like"/>
    <property type="match status" value="1"/>
</dbReference>
<feature type="domain" description="Asparagine synthetase" evidence="4">
    <location>
        <begin position="236"/>
        <end position="567"/>
    </location>
</feature>
<dbReference type="Pfam" id="PF13537">
    <property type="entry name" value="GATase_7"/>
    <property type="match status" value="1"/>
</dbReference>
<evidence type="ECO:0000256" key="3">
    <source>
        <dbReference type="ARBA" id="ARBA00048741"/>
    </source>
</evidence>
<dbReference type="PANTHER" id="PTHR43284">
    <property type="entry name" value="ASPARAGINE SYNTHETASE (GLUTAMINE-HYDROLYZING)"/>
    <property type="match status" value="1"/>
</dbReference>